<feature type="region of interest" description="Disordered" evidence="5">
    <location>
        <begin position="226"/>
        <end position="263"/>
    </location>
</feature>
<dbReference type="Pfam" id="PF00005">
    <property type="entry name" value="ABC_tran"/>
    <property type="match status" value="1"/>
</dbReference>
<evidence type="ECO:0000256" key="4">
    <source>
        <dbReference type="ARBA" id="ARBA00022967"/>
    </source>
</evidence>
<protein>
    <submittedName>
        <fullName evidence="7">ATP-binding cassette domain-containing protein</fullName>
    </submittedName>
</protein>
<evidence type="ECO:0000256" key="3">
    <source>
        <dbReference type="ARBA" id="ARBA00022840"/>
    </source>
</evidence>
<dbReference type="InterPro" id="IPR017871">
    <property type="entry name" value="ABC_transporter-like_CS"/>
</dbReference>
<dbReference type="InterPro" id="IPR015856">
    <property type="entry name" value="ABC_transpr_CbiO/EcfA_su"/>
</dbReference>
<feature type="domain" description="ABC transporter" evidence="6">
    <location>
        <begin position="7"/>
        <end position="233"/>
    </location>
</feature>
<keyword evidence="3 7" id="KW-0067">ATP-binding</keyword>
<evidence type="ECO:0000313" key="8">
    <source>
        <dbReference type="Proteomes" id="UP001596138"/>
    </source>
</evidence>
<dbReference type="CDD" id="cd03225">
    <property type="entry name" value="ABC_cobalt_CbiO_domain1"/>
    <property type="match status" value="1"/>
</dbReference>
<dbReference type="Proteomes" id="UP001596138">
    <property type="component" value="Unassembled WGS sequence"/>
</dbReference>
<sequence>MEPPELFTLDHVSLEVDGRLLLDDLDEHLHTGSVTAVCGPSGSGKSTLLRLLNRLADPTSGRVLFQGTDVRDLDVRALRRRAVLVPQRAVALTDDVAAEVRVAAPALSDREVAALLERVALDPGDVLGRSPQSLSGGELQRLALARALAVGPEVLLLDEPTSALDPRAADAVDAVIRSLVDGGLSVVLVSHDVARAERVADSVRVLHDGRVTARGAVTDLDLVHEMTFPPDDGHEHPDDDPRAHGPAHAPHLHEPPDTSWEHG</sequence>
<dbReference type="EMBL" id="JBHSTI010000008">
    <property type="protein sequence ID" value="MFC6238731.1"/>
    <property type="molecule type" value="Genomic_DNA"/>
</dbReference>
<dbReference type="InterPro" id="IPR003593">
    <property type="entry name" value="AAA+_ATPase"/>
</dbReference>
<dbReference type="SMART" id="SM00382">
    <property type="entry name" value="AAA"/>
    <property type="match status" value="1"/>
</dbReference>
<name>A0ABW1T1Z6_9ACTN</name>
<gene>
    <name evidence="7" type="ORF">ACFQGU_12655</name>
</gene>
<dbReference type="Gene3D" id="3.40.50.300">
    <property type="entry name" value="P-loop containing nucleotide triphosphate hydrolases"/>
    <property type="match status" value="1"/>
</dbReference>
<dbReference type="InterPro" id="IPR027417">
    <property type="entry name" value="P-loop_NTPase"/>
</dbReference>
<keyword evidence="2" id="KW-0547">Nucleotide-binding</keyword>
<keyword evidence="8" id="KW-1185">Reference proteome</keyword>
<evidence type="ECO:0000259" key="6">
    <source>
        <dbReference type="PROSITE" id="PS50893"/>
    </source>
</evidence>
<dbReference type="PANTHER" id="PTHR43423:SF1">
    <property type="entry name" value="ABC TRANSPORTER I FAMILY MEMBER 17"/>
    <property type="match status" value="1"/>
</dbReference>
<keyword evidence="1" id="KW-0813">Transport</keyword>
<feature type="compositionally biased region" description="Basic and acidic residues" evidence="5">
    <location>
        <begin position="231"/>
        <end position="243"/>
    </location>
</feature>
<dbReference type="PANTHER" id="PTHR43423">
    <property type="entry name" value="ABC TRANSPORTER I FAMILY MEMBER 17"/>
    <property type="match status" value="1"/>
</dbReference>
<organism evidence="7 8">
    <name type="scientific">Longivirga aurantiaca</name>
    <dbReference type="NCBI Taxonomy" id="1837743"/>
    <lineage>
        <taxon>Bacteria</taxon>
        <taxon>Bacillati</taxon>
        <taxon>Actinomycetota</taxon>
        <taxon>Actinomycetes</taxon>
        <taxon>Sporichthyales</taxon>
        <taxon>Sporichthyaceae</taxon>
        <taxon>Longivirga</taxon>
    </lineage>
</organism>
<dbReference type="GO" id="GO:0005524">
    <property type="term" value="F:ATP binding"/>
    <property type="evidence" value="ECO:0007669"/>
    <property type="project" value="UniProtKB-KW"/>
</dbReference>
<comment type="caution">
    <text evidence="7">The sequence shown here is derived from an EMBL/GenBank/DDBJ whole genome shotgun (WGS) entry which is preliminary data.</text>
</comment>
<dbReference type="PROSITE" id="PS00211">
    <property type="entry name" value="ABC_TRANSPORTER_1"/>
    <property type="match status" value="1"/>
</dbReference>
<evidence type="ECO:0000256" key="1">
    <source>
        <dbReference type="ARBA" id="ARBA00022448"/>
    </source>
</evidence>
<dbReference type="PROSITE" id="PS50893">
    <property type="entry name" value="ABC_TRANSPORTER_2"/>
    <property type="match status" value="1"/>
</dbReference>
<accession>A0ABW1T1Z6</accession>
<dbReference type="SUPFAM" id="SSF52540">
    <property type="entry name" value="P-loop containing nucleoside triphosphate hydrolases"/>
    <property type="match status" value="1"/>
</dbReference>
<evidence type="ECO:0000313" key="7">
    <source>
        <dbReference type="EMBL" id="MFC6238731.1"/>
    </source>
</evidence>
<evidence type="ECO:0000256" key="5">
    <source>
        <dbReference type="SAM" id="MobiDB-lite"/>
    </source>
</evidence>
<dbReference type="InterPro" id="IPR003439">
    <property type="entry name" value="ABC_transporter-like_ATP-bd"/>
</dbReference>
<feature type="compositionally biased region" description="Basic and acidic residues" evidence="5">
    <location>
        <begin position="251"/>
        <end position="263"/>
    </location>
</feature>
<evidence type="ECO:0000256" key="2">
    <source>
        <dbReference type="ARBA" id="ARBA00022741"/>
    </source>
</evidence>
<reference evidence="8" key="1">
    <citation type="journal article" date="2019" name="Int. J. Syst. Evol. Microbiol.">
        <title>The Global Catalogue of Microorganisms (GCM) 10K type strain sequencing project: providing services to taxonomists for standard genome sequencing and annotation.</title>
        <authorList>
            <consortium name="The Broad Institute Genomics Platform"/>
            <consortium name="The Broad Institute Genome Sequencing Center for Infectious Disease"/>
            <person name="Wu L."/>
            <person name="Ma J."/>
        </authorList>
    </citation>
    <scope>NUCLEOTIDE SEQUENCE [LARGE SCALE GENOMIC DNA]</scope>
    <source>
        <strain evidence="8">CGMCC 4.7317</strain>
    </source>
</reference>
<dbReference type="RefSeq" id="WP_386767197.1">
    <property type="nucleotide sequence ID" value="NZ_JBHSTI010000008.1"/>
</dbReference>
<proteinExistence type="predicted"/>
<keyword evidence="4" id="KW-1278">Translocase</keyword>